<dbReference type="RefSeq" id="WP_132883735.1">
    <property type="nucleotide sequence ID" value="NZ_JBBGZA010000001.1"/>
</dbReference>
<evidence type="ECO:0000313" key="8">
    <source>
        <dbReference type="EMBL" id="MEJ5094860.1"/>
    </source>
</evidence>
<dbReference type="EMBL" id="JBBGZA010000001">
    <property type="protein sequence ID" value="MEJ5094860.1"/>
    <property type="molecule type" value="Genomic_DNA"/>
</dbReference>
<evidence type="ECO:0000256" key="6">
    <source>
        <dbReference type="SAM" id="SignalP"/>
    </source>
</evidence>
<comment type="caution">
    <text evidence="8">The sequence shown here is derived from an EMBL/GenBank/DDBJ whole genome shotgun (WGS) entry which is preliminary data.</text>
</comment>
<keyword evidence="9" id="KW-1185">Reference proteome</keyword>
<reference evidence="8 9" key="1">
    <citation type="submission" date="2023-12" db="EMBL/GenBank/DDBJ databases">
        <title>Gut-associated functions are favored during microbiome assembly across C. elegans life.</title>
        <authorList>
            <person name="Zimmermann J."/>
        </authorList>
    </citation>
    <scope>NUCLEOTIDE SEQUENCE [LARGE SCALE GENOMIC DNA]</scope>
    <source>
        <strain evidence="8 9">JUb134</strain>
    </source>
</reference>
<name>A0ABU8Q5R7_9SPHN</name>
<sequence length="640" mass="70331">MTDVSRRTLLATTLVAGTLPAGAARAATKPRAPQPWGAVPSPRQWRWHGREAYAFVHFSINTYTDKEWGFGDESPKLFNPSDFDADQIVAAAKAADLRGLILTAKHHDGFCLWPTNLTEHCIRNSPYKDGKGDIVREMADACRRANLPFGLYLSPWDRNHAQYGRPEYITYYRAQLTELCTRYGELFEVWFDGANGGDGYYGGAREARKIDAPRYYNWPSIIALVHKLQPNACTFDPLGADIRWVGNEDGVAGDPCWPTMPNKPYDQKDGNSGVRGAELWWPAETDVSIRPGWFYHADEDSKVKSPERLIRLYDESVGRGTNLNLNIPPDRRGRIADQDMKILKSFGDAIRATFAQDLAKDAVASASHSRGRGFEPARVLDGDRESYWSVPDGVTTPSLTLDLPPGHSFDVIRLREYLPLGVRVTRFAIDAEVDGRWQTLAEHACISAQRIVRLEKPIAARRVRLRILEAPVAPAISEFALFRSVAPVDVPAIVSSDPTVLDTAGWKIVEASAPGAEKLLDNDAGTIWAQPAPGAGKPAGVTVALPETVLLAGFSLTPSRHVMTNAAPPRGYVAETSVDGKQWQPAATGEFSNIAYALSTQRITFAAPRTARFLRLRFAETALPTPRLAVAGIGGFTATQ</sequence>
<evidence type="ECO:0000256" key="4">
    <source>
        <dbReference type="ARBA" id="ARBA00022801"/>
    </source>
</evidence>
<feature type="chain" id="PRO_5046748631" description="alpha-L-fucosidase" evidence="6">
    <location>
        <begin position="27"/>
        <end position="640"/>
    </location>
</feature>
<dbReference type="InterPro" id="IPR000421">
    <property type="entry name" value="FA58C"/>
</dbReference>
<dbReference type="SUPFAM" id="SSF49785">
    <property type="entry name" value="Galactose-binding domain-like"/>
    <property type="match status" value="2"/>
</dbReference>
<dbReference type="InterPro" id="IPR000933">
    <property type="entry name" value="Glyco_hydro_29"/>
</dbReference>
<feature type="domain" description="F5/8 type C" evidence="7">
    <location>
        <begin position="483"/>
        <end position="635"/>
    </location>
</feature>
<dbReference type="Gene3D" id="2.60.120.260">
    <property type="entry name" value="Galactose-binding domain-like"/>
    <property type="match status" value="2"/>
</dbReference>
<dbReference type="Proteomes" id="UP001380365">
    <property type="component" value="Unassembled WGS sequence"/>
</dbReference>
<keyword evidence="3 6" id="KW-0732">Signal</keyword>
<evidence type="ECO:0000256" key="3">
    <source>
        <dbReference type="ARBA" id="ARBA00022729"/>
    </source>
</evidence>
<dbReference type="PROSITE" id="PS50022">
    <property type="entry name" value="FA58C_3"/>
    <property type="match status" value="2"/>
</dbReference>
<evidence type="ECO:0000313" key="9">
    <source>
        <dbReference type="Proteomes" id="UP001380365"/>
    </source>
</evidence>
<dbReference type="InterPro" id="IPR057739">
    <property type="entry name" value="Glyco_hydro_29_N"/>
</dbReference>
<organism evidence="8 9">
    <name type="scientific">Sphingomonas molluscorum</name>
    <dbReference type="NCBI Taxonomy" id="418184"/>
    <lineage>
        <taxon>Bacteria</taxon>
        <taxon>Pseudomonadati</taxon>
        <taxon>Pseudomonadota</taxon>
        <taxon>Alphaproteobacteria</taxon>
        <taxon>Sphingomonadales</taxon>
        <taxon>Sphingomonadaceae</taxon>
        <taxon>Sphingomonas</taxon>
    </lineage>
</organism>
<dbReference type="Gene3D" id="3.20.20.80">
    <property type="entry name" value="Glycosidases"/>
    <property type="match status" value="1"/>
</dbReference>
<keyword evidence="4" id="KW-0378">Hydrolase</keyword>
<dbReference type="Pfam" id="PF00754">
    <property type="entry name" value="F5_F8_type_C"/>
    <property type="match status" value="2"/>
</dbReference>
<dbReference type="InterPro" id="IPR006311">
    <property type="entry name" value="TAT_signal"/>
</dbReference>
<dbReference type="Pfam" id="PF01120">
    <property type="entry name" value="Alpha_L_fucos"/>
    <property type="match status" value="1"/>
</dbReference>
<dbReference type="PANTHER" id="PTHR10030">
    <property type="entry name" value="ALPHA-L-FUCOSIDASE"/>
    <property type="match status" value="1"/>
</dbReference>
<evidence type="ECO:0000256" key="5">
    <source>
        <dbReference type="ARBA" id="ARBA00023295"/>
    </source>
</evidence>
<dbReference type="SMART" id="SM00812">
    <property type="entry name" value="Alpha_L_fucos"/>
    <property type="match status" value="1"/>
</dbReference>
<feature type="signal peptide" evidence="6">
    <location>
        <begin position="1"/>
        <end position="26"/>
    </location>
</feature>
<dbReference type="EC" id="3.2.1.51" evidence="2"/>
<keyword evidence="5" id="KW-0326">Glycosidase</keyword>
<dbReference type="SUPFAM" id="SSF51445">
    <property type="entry name" value="(Trans)glycosidases"/>
    <property type="match status" value="1"/>
</dbReference>
<dbReference type="InterPro" id="IPR008979">
    <property type="entry name" value="Galactose-bd-like_sf"/>
</dbReference>
<feature type="domain" description="F5/8 type C" evidence="7">
    <location>
        <begin position="343"/>
        <end position="465"/>
    </location>
</feature>
<gene>
    <name evidence="8" type="ORF">WH159_09960</name>
</gene>
<evidence type="ECO:0000256" key="1">
    <source>
        <dbReference type="ARBA" id="ARBA00007951"/>
    </source>
</evidence>
<proteinExistence type="inferred from homology"/>
<dbReference type="PANTHER" id="PTHR10030:SF37">
    <property type="entry name" value="ALPHA-L-FUCOSIDASE-RELATED"/>
    <property type="match status" value="1"/>
</dbReference>
<evidence type="ECO:0000259" key="7">
    <source>
        <dbReference type="PROSITE" id="PS50022"/>
    </source>
</evidence>
<accession>A0ABU8Q5R7</accession>
<comment type="similarity">
    <text evidence="1">Belongs to the glycosyl hydrolase 29 family.</text>
</comment>
<dbReference type="PROSITE" id="PS51318">
    <property type="entry name" value="TAT"/>
    <property type="match status" value="1"/>
</dbReference>
<protein>
    <recommendedName>
        <fullName evidence="2">alpha-L-fucosidase</fullName>
        <ecNumber evidence="2">3.2.1.51</ecNumber>
    </recommendedName>
</protein>
<evidence type="ECO:0000256" key="2">
    <source>
        <dbReference type="ARBA" id="ARBA00012662"/>
    </source>
</evidence>
<dbReference type="InterPro" id="IPR017853">
    <property type="entry name" value="GH"/>
</dbReference>